<evidence type="ECO:0000256" key="1">
    <source>
        <dbReference type="SAM" id="SignalP"/>
    </source>
</evidence>
<geneLocation type="mitochondrion" evidence="2"/>
<evidence type="ECO:0000313" key="2">
    <source>
        <dbReference type="EMBL" id="QCB16455.1"/>
    </source>
</evidence>
<keyword evidence="2" id="KW-0496">Mitochondrion</keyword>
<feature type="chain" id="PRO_5026161699" evidence="1">
    <location>
        <begin position="19"/>
        <end position="652"/>
    </location>
</feature>
<dbReference type="RefSeq" id="YP_009631675.1">
    <property type="nucleotide sequence ID" value="NC_042231.1"/>
</dbReference>
<sequence>MIIFIGPLVLYICLGVRSQEAIISKIMILTDTEDQLVKNLLVSAKWNDDFVDIKANLRYEDWITWKCQPVNKKFLEKFYPEWDNNEIFLDFINCIPVYIRFEVDIVNKILAQFIEYSQLKTRIKNIIWNNSNNNIEDLDPAIMINLEAIKEFKKMRNGLIKAMENIDVAKVIINDWFTFNEKGINLLRNMNNNVELNKFKDIFESEWETFKDFLVENLKFSEEILDKNKNWLKRIFSYLEFCSINELNISYNYNLCIKELWDTATKLEKIDWFTESTTKKGKIKSRRVGAGALNSILKSNILDILYKVESEIKDLFIKFDVNNLNLLIEETNNLKLINKNLLNKDFKTLVNKFKFWFKFTQLIREFTVETKDMKDNWQDLNNLINTLVNDSTLEELFSVINWFNNYSLDNIDISLNRNEILSDNSIFFKHCENIMNLKNIHLKMKQILLEKFILDYESNYTKYLIANVNDNSLEYKLLQRLIKHVETKFKTRINVLVDNHIINHLKLYNKNRNNLANFGTHLALVLFILLKPNTIADYLLTKVLRVIGSSGGVQQTELVGLISKEMLENIKVRYSKIELFKNSISEEKLYIVKDVLESDLFKNLTIENQMEFGHLLFTILMGEFKFMFTKETIMKNGEHHYSKETVGFRYLL</sequence>
<organism evidence="2">
    <name type="scientific">Armillaria solidipes</name>
    <dbReference type="NCBI Taxonomy" id="1076256"/>
    <lineage>
        <taxon>Eukaryota</taxon>
        <taxon>Fungi</taxon>
        <taxon>Dikarya</taxon>
        <taxon>Basidiomycota</taxon>
        <taxon>Agaricomycotina</taxon>
        <taxon>Agaricomycetes</taxon>
        <taxon>Agaricomycetidae</taxon>
        <taxon>Agaricales</taxon>
        <taxon>Marasmiineae</taxon>
        <taxon>Physalacriaceae</taxon>
        <taxon>Armillaria</taxon>
    </lineage>
</organism>
<name>A0A4D6FF13_9AGAR</name>
<accession>A0A4D6FF13</accession>
<proteinExistence type="predicted"/>
<reference evidence="2" key="1">
    <citation type="journal article" date="2019" name="BMC Genomics">
        <title>Mobile genetic elements explain size variation in the mitochondrial genomes of four closely-related Armillaria species.</title>
        <authorList>
            <person name="Kolesnikova A.I."/>
            <person name="Putintseva Y.A."/>
            <person name="Simonov E.P."/>
            <person name="Biriukov V.V."/>
            <person name="Oreshkova N.V."/>
            <person name="Pavlov I.N."/>
            <person name="Sharov V.V."/>
            <person name="Kuzmin D.A."/>
            <person name="Anderson J.B."/>
            <person name="Krutovsky K.V."/>
        </authorList>
    </citation>
    <scope>NUCLEOTIDE SEQUENCE</scope>
</reference>
<protein>
    <submittedName>
        <fullName evidence="2">RNA polymerase</fullName>
    </submittedName>
</protein>
<feature type="signal peptide" evidence="1">
    <location>
        <begin position="1"/>
        <end position="18"/>
    </location>
</feature>
<gene>
    <name evidence="2" type="primary">rpol</name>
</gene>
<dbReference type="GeneID" id="40143501"/>
<dbReference type="EMBL" id="MH660713">
    <property type="protein sequence ID" value="QCB16455.1"/>
    <property type="molecule type" value="Genomic_DNA"/>
</dbReference>
<dbReference type="AlphaFoldDB" id="A0A4D6FF13"/>
<keyword evidence="1" id="KW-0732">Signal</keyword>